<proteinExistence type="predicted"/>
<dbReference type="PANTHER" id="PTHR44115">
    <property type="entry name" value="PROTEIN CBG09704"/>
    <property type="match status" value="1"/>
</dbReference>
<accession>A0A914US28</accession>
<dbReference type="WBParaSite" id="PSAMB.scaffold1207size34351.g11647.t1">
    <property type="protein sequence ID" value="PSAMB.scaffold1207size34351.g11647.t1"/>
    <property type="gene ID" value="PSAMB.scaffold1207size34351.g11647"/>
</dbReference>
<dbReference type="InterPro" id="IPR036291">
    <property type="entry name" value="NAD(P)-bd_dom_sf"/>
</dbReference>
<dbReference type="FunFam" id="3.40.50.720:FF:000084">
    <property type="entry name" value="Short-chain dehydrogenase reductase"/>
    <property type="match status" value="1"/>
</dbReference>
<dbReference type="SUPFAM" id="SSF51735">
    <property type="entry name" value="NAD(P)-binding Rossmann-fold domains"/>
    <property type="match status" value="1"/>
</dbReference>
<name>A0A914US28_9BILA</name>
<dbReference type="PRINTS" id="PR00081">
    <property type="entry name" value="GDHRDH"/>
</dbReference>
<dbReference type="Proteomes" id="UP000887566">
    <property type="component" value="Unplaced"/>
</dbReference>
<sequence>MTYFEGKVVIVTGASTGIGRATAELFAQRGAKVAITGRNAESLEITRQLCEKAAGGNADKVHVIIADVTKEEDTKRIIAETVNKFGQLDVLVNNAGAATKPGLPDSHYSRPLEVFDYVMNLNARSLIALDQEAIPHLKKTKGNIVNVSSVAGFKAFPHGAYYCMAKAANDQLNRILAIDLAKEGIRVNNINPGPVRTEFASAMGMSDAAKDWMEENYVKPNCPLGRSGTSEEMATVIAFLANNDEARFVTGQMLVADGGFSISSPPLPTQAS</sequence>
<protein>
    <submittedName>
        <fullName evidence="2">Uncharacterized protein</fullName>
    </submittedName>
</protein>
<dbReference type="InterPro" id="IPR002347">
    <property type="entry name" value="SDR_fam"/>
</dbReference>
<evidence type="ECO:0000313" key="2">
    <source>
        <dbReference type="WBParaSite" id="PSAMB.scaffold1207size34351.g11647.t1"/>
    </source>
</evidence>
<evidence type="ECO:0000313" key="1">
    <source>
        <dbReference type="Proteomes" id="UP000887566"/>
    </source>
</evidence>
<dbReference type="AlphaFoldDB" id="A0A914US28"/>
<dbReference type="Gene3D" id="3.40.50.720">
    <property type="entry name" value="NAD(P)-binding Rossmann-like Domain"/>
    <property type="match status" value="1"/>
</dbReference>
<dbReference type="PANTHER" id="PTHR44115:SF4">
    <property type="entry name" value="OXIDOREDUCTASE"/>
    <property type="match status" value="1"/>
</dbReference>
<organism evidence="1 2">
    <name type="scientific">Plectus sambesii</name>
    <dbReference type="NCBI Taxonomy" id="2011161"/>
    <lineage>
        <taxon>Eukaryota</taxon>
        <taxon>Metazoa</taxon>
        <taxon>Ecdysozoa</taxon>
        <taxon>Nematoda</taxon>
        <taxon>Chromadorea</taxon>
        <taxon>Plectida</taxon>
        <taxon>Plectina</taxon>
        <taxon>Plectoidea</taxon>
        <taxon>Plectidae</taxon>
        <taxon>Plectus</taxon>
    </lineage>
</organism>
<dbReference type="PRINTS" id="PR00080">
    <property type="entry name" value="SDRFAMILY"/>
</dbReference>
<dbReference type="Pfam" id="PF13561">
    <property type="entry name" value="adh_short_C2"/>
    <property type="match status" value="1"/>
</dbReference>
<keyword evidence="1" id="KW-1185">Reference proteome</keyword>
<reference evidence="2" key="1">
    <citation type="submission" date="2022-11" db="UniProtKB">
        <authorList>
            <consortium name="WormBaseParasite"/>
        </authorList>
    </citation>
    <scope>IDENTIFICATION</scope>
</reference>